<keyword evidence="2" id="KW-0812">Transmembrane</keyword>
<protein>
    <recommendedName>
        <fullName evidence="5">DUF1275 domain protein</fullName>
    </recommendedName>
</protein>
<feature type="transmembrane region" description="Helical" evidence="2">
    <location>
        <begin position="234"/>
        <end position="251"/>
    </location>
</feature>
<evidence type="ECO:0000256" key="2">
    <source>
        <dbReference type="SAM" id="Phobius"/>
    </source>
</evidence>
<keyword evidence="4" id="KW-1185">Reference proteome</keyword>
<reference evidence="3 4" key="1">
    <citation type="submission" date="2024-03" db="EMBL/GenBank/DDBJ databases">
        <title>A high-quality draft genome sequence of Diaporthe vaccinii, a causative agent of upright dieback and viscid rot disease in cranberry plants.</title>
        <authorList>
            <person name="Sarrasin M."/>
            <person name="Lang B.F."/>
            <person name="Burger G."/>
        </authorList>
    </citation>
    <scope>NUCLEOTIDE SEQUENCE [LARGE SCALE GENOMIC DNA]</scope>
    <source>
        <strain evidence="3 4">IS7</strain>
    </source>
</reference>
<proteinExistence type="predicted"/>
<dbReference type="EMBL" id="JBAWTH010000008">
    <property type="protein sequence ID" value="KAL2290630.1"/>
    <property type="molecule type" value="Genomic_DNA"/>
</dbReference>
<organism evidence="3 4">
    <name type="scientific">Diaporthe vaccinii</name>
    <dbReference type="NCBI Taxonomy" id="105482"/>
    <lineage>
        <taxon>Eukaryota</taxon>
        <taxon>Fungi</taxon>
        <taxon>Dikarya</taxon>
        <taxon>Ascomycota</taxon>
        <taxon>Pezizomycotina</taxon>
        <taxon>Sordariomycetes</taxon>
        <taxon>Sordariomycetidae</taxon>
        <taxon>Diaporthales</taxon>
        <taxon>Diaporthaceae</taxon>
        <taxon>Diaporthe</taxon>
        <taxon>Diaporthe eres species complex</taxon>
    </lineage>
</organism>
<dbReference type="InterPro" id="IPR010699">
    <property type="entry name" value="DUF1275"/>
</dbReference>
<feature type="transmembrane region" description="Helical" evidence="2">
    <location>
        <begin position="111"/>
        <end position="132"/>
    </location>
</feature>
<gene>
    <name evidence="3" type="ORF">FJTKL_14669</name>
</gene>
<accession>A0ABR4F7G3</accession>
<sequence>MSNSDTEGTLQGPEHNTPTTAGASSPPSRKQEQPSTQAPEPQTFISKSKQHLLASVRPSGFAELELLLLTFCTGIQDAISFPDYHCFASNQTGNTVFLAVSVVVPEFNGDMFYTANIGVALGLFLAGGYMTGQLSHIVGPRLRLWLVLCNLAQTAMVFAAAALQLRYGVQHTGPRDLLVIALLAFASGSQVVQSRSLRMTEISTAMATAAWVDLLIDPHLLAVREKNRPRNRRLFFLVTLIAGSLAGAGIYKAAGSSVALFVSAGGKAVVTVMYMFNGVEKEKAERSAA</sequence>
<evidence type="ECO:0000256" key="1">
    <source>
        <dbReference type="SAM" id="MobiDB-lite"/>
    </source>
</evidence>
<comment type="caution">
    <text evidence="3">The sequence shown here is derived from an EMBL/GenBank/DDBJ whole genome shotgun (WGS) entry which is preliminary data.</text>
</comment>
<name>A0ABR4F7G3_9PEZI</name>
<evidence type="ECO:0000313" key="3">
    <source>
        <dbReference type="EMBL" id="KAL2290630.1"/>
    </source>
</evidence>
<evidence type="ECO:0008006" key="5">
    <source>
        <dbReference type="Google" id="ProtNLM"/>
    </source>
</evidence>
<keyword evidence="2" id="KW-0472">Membrane</keyword>
<feature type="transmembrane region" description="Helical" evidence="2">
    <location>
        <begin position="144"/>
        <end position="165"/>
    </location>
</feature>
<feature type="transmembrane region" description="Helical" evidence="2">
    <location>
        <begin position="257"/>
        <end position="276"/>
    </location>
</feature>
<dbReference type="Pfam" id="PF06912">
    <property type="entry name" value="DUF1275"/>
    <property type="match status" value="1"/>
</dbReference>
<dbReference type="PANTHER" id="PTHR37488">
    <property type="entry name" value="DUF1275 DOMAIN-CONTAINING PROTEIN"/>
    <property type="match status" value="1"/>
</dbReference>
<keyword evidence="2" id="KW-1133">Transmembrane helix</keyword>
<dbReference type="PANTHER" id="PTHR37488:SF2">
    <property type="entry name" value="DUF1275 DOMAIN-CONTAINING PROTEIN"/>
    <property type="match status" value="1"/>
</dbReference>
<dbReference type="Proteomes" id="UP001600888">
    <property type="component" value="Unassembled WGS sequence"/>
</dbReference>
<evidence type="ECO:0000313" key="4">
    <source>
        <dbReference type="Proteomes" id="UP001600888"/>
    </source>
</evidence>
<feature type="region of interest" description="Disordered" evidence="1">
    <location>
        <begin position="1"/>
        <end position="41"/>
    </location>
</feature>